<evidence type="ECO:0000313" key="1">
    <source>
        <dbReference type="EMBL" id="KHK90695.1"/>
    </source>
</evidence>
<evidence type="ECO:0000313" key="2">
    <source>
        <dbReference type="Proteomes" id="UP000031057"/>
    </source>
</evidence>
<dbReference type="STRING" id="1348853.LK12_15365"/>
<keyword evidence="2" id="KW-1185">Reference proteome</keyword>
<dbReference type="EMBL" id="JTDI01000004">
    <property type="protein sequence ID" value="KHK90695.1"/>
    <property type="molecule type" value="Genomic_DNA"/>
</dbReference>
<protein>
    <submittedName>
        <fullName evidence="1">Uncharacterized protein</fullName>
    </submittedName>
</protein>
<reference evidence="1 2" key="1">
    <citation type="submission" date="2014-10" db="EMBL/GenBank/DDBJ databases">
        <title>Genome sequence of Novosphingobium malaysiense MUSC 273(T).</title>
        <authorList>
            <person name="Lee L.-H."/>
        </authorList>
    </citation>
    <scope>NUCLEOTIDE SEQUENCE [LARGE SCALE GENOMIC DNA]</scope>
    <source>
        <strain evidence="1 2">MUSC 273</strain>
    </source>
</reference>
<proteinExistence type="predicted"/>
<dbReference type="RefSeq" id="WP_039285901.1">
    <property type="nucleotide sequence ID" value="NZ_JTDI01000004.1"/>
</dbReference>
<gene>
    <name evidence="1" type="ORF">LK12_15365</name>
</gene>
<dbReference type="Proteomes" id="UP000031057">
    <property type="component" value="Unassembled WGS sequence"/>
</dbReference>
<name>A0A0B1ZN23_9SPHN</name>
<accession>A0A0B1ZN23</accession>
<sequence>MTTLETVRLEDTAFGTLAAQHRLLNAVLKEPLPKAGTFGFRGDIALAFQDQVADEARPPAYSLEQVLAVADAASGKIPVMAGYLHNFAWLKDVAEVLADFLVPEGTYLFFVNNIDFLKQYTVPLPGGITAKILPLDESTVWKETLELVGIEKNDVKKMSGPEKLEHVLNALADETMAYPELSYEDGVATMEPVRNRNENRPV</sequence>
<dbReference type="OrthoDB" id="7343596at2"/>
<dbReference type="AlphaFoldDB" id="A0A0B1ZN23"/>
<comment type="caution">
    <text evidence="1">The sequence shown here is derived from an EMBL/GenBank/DDBJ whole genome shotgun (WGS) entry which is preliminary data.</text>
</comment>
<organism evidence="1 2">
    <name type="scientific">Novosphingobium malaysiense</name>
    <dbReference type="NCBI Taxonomy" id="1348853"/>
    <lineage>
        <taxon>Bacteria</taxon>
        <taxon>Pseudomonadati</taxon>
        <taxon>Pseudomonadota</taxon>
        <taxon>Alphaproteobacteria</taxon>
        <taxon>Sphingomonadales</taxon>
        <taxon>Sphingomonadaceae</taxon>
        <taxon>Novosphingobium</taxon>
    </lineage>
</organism>